<feature type="compositionally biased region" description="Low complexity" evidence="7">
    <location>
        <begin position="753"/>
        <end position="768"/>
    </location>
</feature>
<feature type="compositionally biased region" description="Low complexity" evidence="7">
    <location>
        <begin position="103"/>
        <end position="114"/>
    </location>
</feature>
<sequence>MIILILDQASSTASQRGHSPFSAPATPATAHSISTNVSVSSHQAQTSSSTSTRRGSKRAKTSNDGLVATALRDLPIADPLSGVRAQSTKKKSKGKGKEKDIIPSTKRSPTSSKASTKKRSALRSESPTAELPPSKRAKSSEDTSSSSVIRRSNPRTKKDSMVQKKQHPSSASSGPSKSRTSTGSNTSRSKSRSASGATSSTRLVDLDQPCGPSTNHMDEDDGFRAANSFSVHTETDEEEDINEGIDDEGEVERDTLVESNEIDNIDHEEEDEEDNEDEEGDEALDNEDDYEDEEDDPDQFDEDPDDPYGDGDDGGGFGGHIRAMAGYMTGLAGRFRTLLNSLRDRRDPTAQLVALQELSEVLSISNEDTLAGYFPTESFVGELIYLMGGPKPTRTMTTKEKSKEEIEREEEEDSLAAALALEDNSETMLLACRCLANLIEAMPYAAHSVVSHGAVPVLNAKLVQIEFIDLAEQVLQTMEKISNEFPSAIVREGGLSAMLQYLDFFNIHVQRTAMNAASNCCRRLSPEQFDKAKDVMPIIKNVLSYSDQRLVESACRCVVRLIDSYRHHTDLLEQLLDDGVVGSINAVLLPGSTTSSSSTTISTTIYTDILKGLGTAARVSPSVAVTLLENNIVETLYVLLTGSSAPSEDGGDGRGPAANMNAKKESESVEDNAGAAFAVVNSDGSENVAIADVAILQNLAQRPKEQVQEALSLVAELLPPLPRDGVFDSRQYTEKAYNRRKAKAQKLEKRNSDFSSTSSPESRSKSQSAAAADESGDRSNAQNSPSQAVVKPERVKSERELSREKAQSRRIAALREKQALVKRFTQLVLPTLVEVYAASVGWSVRSKALYGILKIVSFVENEPLLQALDNVPLASFVASILSSRDHAMLVQGALQLVELLTTKLPNVYSSLLRREGVMWEIEDIASKEPTGKGKEGREKSKEQNGEQSAETSGHASDPAAPLEISTTRDGESRLPSIALPSSNLSRLLAISNSMQAGTISSRIIPSNQSRSTVSTAPPGMATVGGQLMSATDAADSNIWRARVLCDSLSPQASKASAGGADEAGRALNDITDLVETLKQEEDEDNAKSTLKSITDLFCKSENPISSFELLRSGLVDGLCAFVNGDQNAMPKNVRERLLTEAIMQNPIDPSKPSAAAVLVRKLQETLSRLEDMEITTAIYNSEEMKRSPTANVARQVRLKLIAEGSDAGDIPRTCTNIVVSIHAITSFQSLHDHLRPKIAASQSMFGASSSSAPGPSSGLSTMLESLASNAGIELTEAFRESLRAAATASSTGRPSSTSRARLEIGEGESSGSTSNATGKEANKSSRRRSSRLSGKSSADDEKSKAKDEDSKVEEKEGETEESPEETMTRKFVEDILGDMEGLEGGEAFSDDEYDEELVEDEDMSGLDPTSINAGNGDETVQLEVAQDGETKKSSKADSSAILSKSAPSSDNSSSPSKAAASSSSGKISYANALQKKPVDWHLQFEMDGEKVSLASTIYSAIHKHEMRNKPANAAASAGRHIWANTYTVKYRKVSGPSPDEEEKERATPDPSVDPLELTTLPDSISPKATYASILLLLRVLYNLNRRWKETSEWRRLNNHRAINALNEAAFVNNKLTAKLNRQLEEPMIVASNCMPQWSLDLPRAFPFLFPFEARYAFLQSTSFGYHRLINRWQTQQSRNQDGSNSSSARHDDSLALLGRLTRQKVRISRSNILASAFKVFELYGTNSSLLEVEYFDEVGTGLGPTLEFYAMVSREFAKKSTHMWRSDEGRSGESEYVYSTTGLFPAPCGQDDVNAESSGPVGKSRAHAFKIMGQFVAKALFDSRIVDLNLSTMFMRLVLNECVPNTLDMLRQVDPTLAQSLDKIQSMQADELESLSLDFTLPGYADYELHAGGKDEQVDSTNVSSYIEEVITHTLNTGVKPLVRAFREGFNLIFPINAMSTFTPEEVVMLFGNQEEDWSESTLLSSVKPDHGYNVDSQTFRDVISVMSTFTPVERRDFLQWLTGSPKLPIGGFAGLHPHLTIVKRTPDSNQIADQTLPSVMTCVNFCKMPPFSTRSIMKERLSLAMREGQASFHLS</sequence>
<dbReference type="GO" id="GO:0016607">
    <property type="term" value="C:nuclear speck"/>
    <property type="evidence" value="ECO:0007669"/>
    <property type="project" value="TreeGrafter"/>
</dbReference>
<evidence type="ECO:0000256" key="6">
    <source>
        <dbReference type="PROSITE-ProRule" id="PRU00104"/>
    </source>
</evidence>
<dbReference type="Pfam" id="PF25579">
    <property type="entry name" value="TPR_TRIP12_N"/>
    <property type="match status" value="1"/>
</dbReference>
<evidence type="ECO:0000256" key="4">
    <source>
        <dbReference type="ARBA" id="ARBA00022679"/>
    </source>
</evidence>
<feature type="compositionally biased region" description="Acidic residues" evidence="7">
    <location>
        <begin position="1355"/>
        <end position="1364"/>
    </location>
</feature>
<dbReference type="Gene3D" id="3.90.1750.10">
    <property type="entry name" value="Hect, E3 ligase catalytic domains"/>
    <property type="match status" value="1"/>
</dbReference>
<name>A0A316VEZ6_9BASI</name>
<keyword evidence="5 6" id="KW-0833">Ubl conjugation pathway</keyword>
<feature type="active site" description="Glycyl thioester intermediate" evidence="6">
    <location>
        <position position="2043"/>
    </location>
</feature>
<feature type="region of interest" description="Disordered" evidence="7">
    <location>
        <begin position="737"/>
        <end position="803"/>
    </location>
</feature>
<feature type="compositionally biased region" description="Basic and acidic residues" evidence="7">
    <location>
        <begin position="928"/>
        <end position="944"/>
    </location>
</feature>
<feature type="compositionally biased region" description="Basic and acidic residues" evidence="7">
    <location>
        <begin position="1337"/>
        <end position="1354"/>
    </location>
</feature>
<dbReference type="GeneID" id="37021683"/>
<dbReference type="InParanoid" id="A0A316VEZ6"/>
<feature type="compositionally biased region" description="Polar residues" evidence="7">
    <location>
        <begin position="8"/>
        <end position="17"/>
    </location>
</feature>
<evidence type="ECO:0000313" key="9">
    <source>
        <dbReference type="EMBL" id="PWN36096.1"/>
    </source>
</evidence>
<comment type="similarity">
    <text evidence="2">Belongs to the UPL family. K-HECT subfamily.</text>
</comment>
<evidence type="ECO:0000256" key="3">
    <source>
        <dbReference type="ARBA" id="ARBA00012485"/>
    </source>
</evidence>
<feature type="compositionally biased region" description="Polar residues" evidence="7">
    <location>
        <begin position="778"/>
        <end position="787"/>
    </location>
</feature>
<dbReference type="SMART" id="SM00119">
    <property type="entry name" value="HECTc"/>
    <property type="match status" value="1"/>
</dbReference>
<dbReference type="InterPro" id="IPR016024">
    <property type="entry name" value="ARM-type_fold"/>
</dbReference>
<dbReference type="EC" id="2.3.2.26" evidence="3"/>
<proteinExistence type="inferred from homology"/>
<feature type="compositionally biased region" description="Low complexity" evidence="7">
    <location>
        <begin position="19"/>
        <end position="53"/>
    </location>
</feature>
<evidence type="ECO:0000256" key="7">
    <source>
        <dbReference type="SAM" id="MobiDB-lite"/>
    </source>
</evidence>
<gene>
    <name evidence="9" type="ORF">FA14DRAFT_164637</name>
</gene>
<dbReference type="PANTHER" id="PTHR45670">
    <property type="entry name" value="E3 UBIQUITIN-PROTEIN LIGASE TRIP12"/>
    <property type="match status" value="1"/>
</dbReference>
<dbReference type="PROSITE" id="PS50237">
    <property type="entry name" value="HECT"/>
    <property type="match status" value="1"/>
</dbReference>
<dbReference type="PANTHER" id="PTHR45670:SF1">
    <property type="entry name" value="E3 UBIQUITIN-PROTEIN LIGASE HECTD1"/>
    <property type="match status" value="1"/>
</dbReference>
<dbReference type="STRING" id="1280837.A0A316VEZ6"/>
<dbReference type="GO" id="GO:0061630">
    <property type="term" value="F:ubiquitin protein ligase activity"/>
    <property type="evidence" value="ECO:0007669"/>
    <property type="project" value="UniProtKB-EC"/>
</dbReference>
<feature type="compositionally biased region" description="Acidic residues" evidence="7">
    <location>
        <begin position="235"/>
        <end position="251"/>
    </location>
</feature>
<dbReference type="OrthoDB" id="423283at2759"/>
<feature type="compositionally biased region" description="Low complexity" evidence="7">
    <location>
        <begin position="168"/>
        <end position="202"/>
    </location>
</feature>
<feature type="compositionally biased region" description="Basic and acidic residues" evidence="7">
    <location>
        <begin position="791"/>
        <end position="803"/>
    </location>
</feature>
<dbReference type="InterPro" id="IPR011989">
    <property type="entry name" value="ARM-like"/>
</dbReference>
<feature type="region of interest" description="Disordered" evidence="7">
    <location>
        <begin position="1532"/>
        <end position="1558"/>
    </location>
</feature>
<dbReference type="RefSeq" id="XP_025356398.1">
    <property type="nucleotide sequence ID" value="XM_025499902.1"/>
</dbReference>
<dbReference type="SUPFAM" id="SSF56204">
    <property type="entry name" value="Hect, E3 ligase catalytic domain"/>
    <property type="match status" value="1"/>
</dbReference>
<keyword evidence="10" id="KW-1185">Reference proteome</keyword>
<evidence type="ECO:0000256" key="2">
    <source>
        <dbReference type="ARBA" id="ARBA00006331"/>
    </source>
</evidence>
<dbReference type="Pfam" id="PF00632">
    <property type="entry name" value="HECT"/>
    <property type="match status" value="1"/>
</dbReference>
<organism evidence="9 10">
    <name type="scientific">Meira miltonrushii</name>
    <dbReference type="NCBI Taxonomy" id="1280837"/>
    <lineage>
        <taxon>Eukaryota</taxon>
        <taxon>Fungi</taxon>
        <taxon>Dikarya</taxon>
        <taxon>Basidiomycota</taxon>
        <taxon>Ustilaginomycotina</taxon>
        <taxon>Exobasidiomycetes</taxon>
        <taxon>Exobasidiales</taxon>
        <taxon>Brachybasidiaceae</taxon>
        <taxon>Meira</taxon>
    </lineage>
</organism>
<feature type="compositionally biased region" description="Acidic residues" evidence="7">
    <location>
        <begin position="260"/>
        <end position="313"/>
    </location>
</feature>
<dbReference type="SUPFAM" id="SSF48371">
    <property type="entry name" value="ARM repeat"/>
    <property type="match status" value="1"/>
</dbReference>
<dbReference type="GO" id="GO:0000209">
    <property type="term" value="P:protein polyubiquitination"/>
    <property type="evidence" value="ECO:0007669"/>
    <property type="project" value="TreeGrafter"/>
</dbReference>
<feature type="region of interest" description="Disordered" evidence="7">
    <location>
        <begin position="644"/>
        <end position="667"/>
    </location>
</feature>
<comment type="catalytic activity">
    <reaction evidence="1">
        <text>S-ubiquitinyl-[E2 ubiquitin-conjugating enzyme]-L-cysteine + [acceptor protein]-L-lysine = [E2 ubiquitin-conjugating enzyme]-L-cysteine + N(6)-ubiquitinyl-[acceptor protein]-L-lysine.</text>
        <dbReference type="EC" id="2.3.2.26"/>
    </reaction>
</comment>
<dbReference type="InterPro" id="IPR045322">
    <property type="entry name" value="HECTD1/TRIP12-like"/>
</dbReference>
<feature type="domain" description="HECT" evidence="8">
    <location>
        <begin position="1743"/>
        <end position="2076"/>
    </location>
</feature>
<keyword evidence="4" id="KW-0808">Transferase</keyword>
<dbReference type="InterPro" id="IPR000569">
    <property type="entry name" value="HECT_dom"/>
</dbReference>
<protein>
    <recommendedName>
        <fullName evidence="3">HECT-type E3 ubiquitin transferase</fullName>
        <ecNumber evidence="3">2.3.2.26</ecNumber>
    </recommendedName>
</protein>
<feature type="compositionally biased region" description="Acidic residues" evidence="7">
    <location>
        <begin position="1375"/>
        <end position="1404"/>
    </location>
</feature>
<dbReference type="Gene3D" id="1.25.10.10">
    <property type="entry name" value="Leucine-rich Repeat Variant"/>
    <property type="match status" value="1"/>
</dbReference>
<dbReference type="InterPro" id="IPR057948">
    <property type="entry name" value="TPR_TRIP12_N"/>
</dbReference>
<feature type="region of interest" description="Disordered" evidence="7">
    <location>
        <begin position="1285"/>
        <end position="1463"/>
    </location>
</feature>
<feature type="compositionally biased region" description="Polar residues" evidence="7">
    <location>
        <begin position="1287"/>
        <end position="1299"/>
    </location>
</feature>
<feature type="region of interest" description="Disordered" evidence="7">
    <location>
        <begin position="1"/>
        <end position="317"/>
    </location>
</feature>
<evidence type="ECO:0000259" key="8">
    <source>
        <dbReference type="PROSITE" id="PS50237"/>
    </source>
</evidence>
<dbReference type="GO" id="GO:0043161">
    <property type="term" value="P:proteasome-mediated ubiquitin-dependent protein catabolic process"/>
    <property type="evidence" value="ECO:0007669"/>
    <property type="project" value="TreeGrafter"/>
</dbReference>
<evidence type="ECO:0000256" key="5">
    <source>
        <dbReference type="ARBA" id="ARBA00022786"/>
    </source>
</evidence>
<dbReference type="Proteomes" id="UP000245771">
    <property type="component" value="Unassembled WGS sequence"/>
</dbReference>
<feature type="compositionally biased region" description="Low complexity" evidence="7">
    <location>
        <begin position="1438"/>
        <end position="1463"/>
    </location>
</feature>
<dbReference type="CDD" id="cd00078">
    <property type="entry name" value="HECTc"/>
    <property type="match status" value="1"/>
</dbReference>
<reference evidence="9 10" key="1">
    <citation type="journal article" date="2018" name="Mol. Biol. Evol.">
        <title>Broad Genomic Sampling Reveals a Smut Pathogenic Ancestry of the Fungal Clade Ustilaginomycotina.</title>
        <authorList>
            <person name="Kijpornyongpan T."/>
            <person name="Mondo S.J."/>
            <person name="Barry K."/>
            <person name="Sandor L."/>
            <person name="Lee J."/>
            <person name="Lipzen A."/>
            <person name="Pangilinan J."/>
            <person name="LaButti K."/>
            <person name="Hainaut M."/>
            <person name="Henrissat B."/>
            <person name="Grigoriev I.V."/>
            <person name="Spatafora J.W."/>
            <person name="Aime M.C."/>
        </authorList>
    </citation>
    <scope>NUCLEOTIDE SEQUENCE [LARGE SCALE GENOMIC DNA]</scope>
    <source>
        <strain evidence="9 10">MCA 3882</strain>
    </source>
</reference>
<feature type="region of interest" description="Disordered" evidence="7">
    <location>
        <begin position="928"/>
        <end position="977"/>
    </location>
</feature>
<dbReference type="InterPro" id="IPR035983">
    <property type="entry name" value="Hect_E3_ubiquitin_ligase"/>
</dbReference>
<evidence type="ECO:0000313" key="10">
    <source>
        <dbReference type="Proteomes" id="UP000245771"/>
    </source>
</evidence>
<dbReference type="EMBL" id="KZ819603">
    <property type="protein sequence ID" value="PWN36096.1"/>
    <property type="molecule type" value="Genomic_DNA"/>
</dbReference>
<feature type="compositionally biased region" description="Polar residues" evidence="7">
    <location>
        <begin position="945"/>
        <end position="954"/>
    </location>
</feature>
<dbReference type="FunCoup" id="A0A316VEZ6">
    <property type="interactions" value="573"/>
</dbReference>
<dbReference type="Gene3D" id="3.30.2410.10">
    <property type="entry name" value="Hect, E3 ligase catalytic domain"/>
    <property type="match status" value="1"/>
</dbReference>
<accession>A0A316VEZ6</accession>
<evidence type="ECO:0000256" key="1">
    <source>
        <dbReference type="ARBA" id="ARBA00000885"/>
    </source>
</evidence>